<reference evidence="1 2" key="1">
    <citation type="journal article" date="2019" name="G3 (Bethesda)">
        <title>Sequencing of a Wild Apple (Malus baccata) Genome Unravels the Differences Between Cultivated and Wild Apple Species Regarding Disease Resistance and Cold Tolerance.</title>
        <authorList>
            <person name="Chen X."/>
        </authorList>
    </citation>
    <scope>NUCLEOTIDE SEQUENCE [LARGE SCALE GENOMIC DNA]</scope>
    <source>
        <strain evidence="2">cv. Shandingzi</strain>
        <tissue evidence="1">Leaves</tissue>
    </source>
</reference>
<dbReference type="AlphaFoldDB" id="A0A540N8T6"/>
<dbReference type="Proteomes" id="UP000315295">
    <property type="component" value="Unassembled WGS sequence"/>
</dbReference>
<organism evidence="1 2">
    <name type="scientific">Malus baccata</name>
    <name type="common">Siberian crab apple</name>
    <name type="synonym">Pyrus baccata</name>
    <dbReference type="NCBI Taxonomy" id="106549"/>
    <lineage>
        <taxon>Eukaryota</taxon>
        <taxon>Viridiplantae</taxon>
        <taxon>Streptophyta</taxon>
        <taxon>Embryophyta</taxon>
        <taxon>Tracheophyta</taxon>
        <taxon>Spermatophyta</taxon>
        <taxon>Magnoliopsida</taxon>
        <taxon>eudicotyledons</taxon>
        <taxon>Gunneridae</taxon>
        <taxon>Pentapetalae</taxon>
        <taxon>rosids</taxon>
        <taxon>fabids</taxon>
        <taxon>Rosales</taxon>
        <taxon>Rosaceae</taxon>
        <taxon>Amygdaloideae</taxon>
        <taxon>Maleae</taxon>
        <taxon>Malus</taxon>
    </lineage>
</organism>
<dbReference type="EMBL" id="VIEB01000084">
    <property type="protein sequence ID" value="TQE07468.1"/>
    <property type="molecule type" value="Genomic_DNA"/>
</dbReference>
<evidence type="ECO:0000313" key="2">
    <source>
        <dbReference type="Proteomes" id="UP000315295"/>
    </source>
</evidence>
<name>A0A540N8T6_MALBA</name>
<evidence type="ECO:0000313" key="1">
    <source>
        <dbReference type="EMBL" id="TQE07468.1"/>
    </source>
</evidence>
<protein>
    <submittedName>
        <fullName evidence="1">Uncharacterized protein</fullName>
    </submittedName>
</protein>
<keyword evidence="2" id="KW-1185">Reference proteome</keyword>
<sequence length="63" mass="7173">MISRSSSRGLWVAVYLGYDFEELVDYEEKKEKASDSAAKVNGSPQKGITWNSQFKVQRFPIEA</sequence>
<proteinExistence type="predicted"/>
<gene>
    <name evidence="1" type="ORF">C1H46_006788</name>
</gene>
<accession>A0A540N8T6</accession>
<comment type="caution">
    <text evidence="1">The sequence shown here is derived from an EMBL/GenBank/DDBJ whole genome shotgun (WGS) entry which is preliminary data.</text>
</comment>